<accession>A0A844FXK7</accession>
<evidence type="ECO:0000313" key="2">
    <source>
        <dbReference type="Proteomes" id="UP000435649"/>
    </source>
</evidence>
<dbReference type="RefSeq" id="WP_106054923.1">
    <property type="nucleotide sequence ID" value="NZ_DBFCGB010000021.1"/>
</dbReference>
<reference evidence="1 2" key="1">
    <citation type="submission" date="2019-08" db="EMBL/GenBank/DDBJ databases">
        <title>In-depth cultivation of the pig gut microbiome towards novel bacterial diversity and tailored functional studies.</title>
        <authorList>
            <person name="Wylensek D."/>
            <person name="Hitch T.C.A."/>
            <person name="Clavel T."/>
        </authorList>
    </citation>
    <scope>NUCLEOTIDE SEQUENCE [LARGE SCALE GENOMIC DNA]</scope>
    <source>
        <strain evidence="1 2">BBE-744-WT-12</strain>
    </source>
</reference>
<dbReference type="Gene3D" id="3.90.550.10">
    <property type="entry name" value="Spore Coat Polysaccharide Biosynthesis Protein SpsA, Chain A"/>
    <property type="match status" value="1"/>
</dbReference>
<proteinExistence type="predicted"/>
<dbReference type="GO" id="GO:0016740">
    <property type="term" value="F:transferase activity"/>
    <property type="evidence" value="ECO:0007669"/>
    <property type="project" value="UniProtKB-KW"/>
</dbReference>
<dbReference type="InterPro" id="IPR029044">
    <property type="entry name" value="Nucleotide-diphossugar_trans"/>
</dbReference>
<gene>
    <name evidence="1" type="ORF">FYJ85_02725</name>
</gene>
<dbReference type="SUPFAM" id="SSF53448">
    <property type="entry name" value="Nucleotide-diphospho-sugar transferases"/>
    <property type="match status" value="1"/>
</dbReference>
<dbReference type="EMBL" id="VUNS01000002">
    <property type="protein sequence ID" value="MST95957.1"/>
    <property type="molecule type" value="Genomic_DNA"/>
</dbReference>
<dbReference type="AlphaFoldDB" id="A0A844FXK7"/>
<keyword evidence="1" id="KW-0808">Transferase</keyword>
<name>A0A844FXK7_9BACT</name>
<protein>
    <submittedName>
        <fullName evidence="1">Glycosyltransferase family 2 protein</fullName>
    </submittedName>
</protein>
<sequence>MRAAPIALFVYRRPEHTRRTLEFLRRNVGAGESALHIFCDGPRSEAEKPLTDEVREIAARAEGFASVELHAAERNRGLAASVVAGVDEMTARFGRVIVLEDDMESSPYFLSFMNEALNRFAHDGRIAEIHGYTAPLPPGTPECFLRRGADCWGWATWERGWRLFNPDAAALLTELKRRGETRLFDLDGAFPFCRMLADQAAGKLDSWAIRWQASVFLAGKYMLQSGRPLIRNIGGDGSGRHCAAGVGEEFRLWERPVGIPEEPEPEREAVRQAYRASLGNWRIPLSRRIAGKLRYEFRRLFPGGKK</sequence>
<keyword evidence="2" id="KW-1185">Reference proteome</keyword>
<dbReference type="Proteomes" id="UP000435649">
    <property type="component" value="Unassembled WGS sequence"/>
</dbReference>
<comment type="caution">
    <text evidence="1">The sequence shown here is derived from an EMBL/GenBank/DDBJ whole genome shotgun (WGS) entry which is preliminary data.</text>
</comment>
<evidence type="ECO:0000313" key="1">
    <source>
        <dbReference type="EMBL" id="MST95957.1"/>
    </source>
</evidence>
<organism evidence="1 2">
    <name type="scientific">Victivallis lenta</name>
    <dbReference type="NCBI Taxonomy" id="2606640"/>
    <lineage>
        <taxon>Bacteria</taxon>
        <taxon>Pseudomonadati</taxon>
        <taxon>Lentisphaerota</taxon>
        <taxon>Lentisphaeria</taxon>
        <taxon>Victivallales</taxon>
        <taxon>Victivallaceae</taxon>
        <taxon>Victivallis</taxon>
    </lineage>
</organism>